<reference evidence="3" key="4">
    <citation type="submission" date="2016-11" db="EMBL/GenBank/DDBJ databases">
        <authorList>
            <person name="Varghese N."/>
            <person name="Submissions S."/>
        </authorList>
    </citation>
    <scope>NUCLEOTIDE SEQUENCE</scope>
    <source>
        <strain evidence="3">DSM 1682</strain>
    </source>
</reference>
<dbReference type="Pfam" id="PF00078">
    <property type="entry name" value="RVT_1"/>
    <property type="match status" value="1"/>
</dbReference>
<dbReference type="InterPro" id="IPR051083">
    <property type="entry name" value="GrpII_Intron_Splice-Mob/Def"/>
</dbReference>
<dbReference type="AlphaFoldDB" id="A0A0X1U934"/>
<evidence type="ECO:0000313" key="3">
    <source>
        <dbReference type="EMBL" id="SHE69121.1"/>
    </source>
</evidence>
<proteinExistence type="predicted"/>
<dbReference type="GO" id="GO:0006397">
    <property type="term" value="P:mRNA processing"/>
    <property type="evidence" value="ECO:0007669"/>
    <property type="project" value="InterPro"/>
</dbReference>
<gene>
    <name evidence="2" type="primary">ltrA_3</name>
    <name evidence="2" type="ORF">CPRO_18830</name>
    <name evidence="3" type="ORF">SAMN02745151_01483</name>
</gene>
<dbReference type="Proteomes" id="UP000184204">
    <property type="component" value="Unassembled WGS sequence"/>
</dbReference>
<keyword evidence="3" id="KW-0548">Nucleotidyltransferase</keyword>
<dbReference type="Proteomes" id="UP000068026">
    <property type="component" value="Chromosome"/>
</dbReference>
<organism evidence="3 5">
    <name type="scientific">Anaerotignum propionicum DSM 1682</name>
    <dbReference type="NCBI Taxonomy" id="991789"/>
    <lineage>
        <taxon>Bacteria</taxon>
        <taxon>Bacillati</taxon>
        <taxon>Bacillota</taxon>
        <taxon>Clostridia</taxon>
        <taxon>Lachnospirales</taxon>
        <taxon>Anaerotignaceae</taxon>
        <taxon>Anaerotignum</taxon>
    </lineage>
</organism>
<accession>A0A0X1U934</accession>
<evidence type="ECO:0000313" key="4">
    <source>
        <dbReference type="Proteomes" id="UP000068026"/>
    </source>
</evidence>
<dbReference type="EMBL" id="FQUA01000005">
    <property type="protein sequence ID" value="SHE69121.1"/>
    <property type="molecule type" value="Genomic_DNA"/>
</dbReference>
<reference evidence="2 4" key="1">
    <citation type="journal article" date="2016" name="Genome Announc.">
        <title>Complete Genome Sequence of the Amino Acid-Fermenting Clostridium propionicum X2 (DSM 1682).</title>
        <authorList>
            <person name="Poehlein A."/>
            <person name="Schlien K."/>
            <person name="Chowdhury N.P."/>
            <person name="Gottschalk G."/>
            <person name="Buckel W."/>
            <person name="Daniel R."/>
        </authorList>
    </citation>
    <scope>NUCLEOTIDE SEQUENCE [LARGE SCALE GENOMIC DNA]</scope>
    <source>
        <strain evidence="2 4">X2</strain>
    </source>
</reference>
<dbReference type="KEGG" id="cpro:CPRO_18830"/>
<feature type="domain" description="Reverse transcriptase" evidence="1">
    <location>
        <begin position="70"/>
        <end position="362"/>
    </location>
</feature>
<sequence length="599" mass="68980">MQPTTEILARISKNSLANKEEVFTKLYRYLLRPDLYFLAYNHLYANNGAATKGANNDTADGFSEVKISNIIKSLSDDTYQPTPVRRTYISKKSDPKKKRPLGIPTFTDKLVQEALRMVLEAVYEPVFLNVSHGFRPKRSCHTALTTLKKEFNGTRWFVEGDIKGCFDNIDHAVLVGFINKKIKDARIIKLIYKFLKAGYLENWQFHKTYSGTPQGGIISPLLANIYLHELDKYVMKLKTEFDTPNTEKITPEYRELQNEIKMLSYYIKKADGTEKERLLAEYKPKRKQIMSIPCTSQTDKKIKYVRYADDFIIGVKGSQEDCQWIKSKLAEFIGGTLKMELSEEKTLITHSSECARFLGYDVRVRRSGEIKRGGPGNAKKRTLNNHTELLVPFNDKIHKFIFSKGIAIQKIDGTLFPVHRNSLLRLTDLEIVTTYNDELRGLCNYYGMASNFHKMKYFAYLMKYSCLKTLASKHKSSISKVIAMFKDGKGDWGIPYETKTGEKRGYFANYIDCKEVKNPTDIISNAAIIYSQSVTSLEKRLKAKVCELCGTTESDHYEIHHVNKLKNLKGRQTWEIAMLAKRRKTLVVCRKCHHEIHNM</sequence>
<dbReference type="Pfam" id="PF01348">
    <property type="entry name" value="Intron_maturas2"/>
    <property type="match status" value="1"/>
</dbReference>
<dbReference type="PANTHER" id="PTHR34047:SF8">
    <property type="entry name" value="PROTEIN YKFC"/>
    <property type="match status" value="1"/>
</dbReference>
<dbReference type="OrthoDB" id="9788687at2"/>
<name>A0A0X1U934_ANAPI</name>
<protein>
    <submittedName>
        <fullName evidence="3">Group II intron reverse transcriptase/maturase</fullName>
    </submittedName>
    <submittedName>
        <fullName evidence="2">Group II intron-encoded protein LtrA</fullName>
    </submittedName>
</protein>
<dbReference type="RefSeq" id="WP_066050750.1">
    <property type="nucleotide sequence ID" value="NZ_CP014223.1"/>
</dbReference>
<dbReference type="InterPro" id="IPR049030">
    <property type="entry name" value="AI2M-like_HNH"/>
</dbReference>
<dbReference type="EMBL" id="CP014223">
    <property type="protein sequence ID" value="AMJ41465.1"/>
    <property type="molecule type" value="Genomic_DNA"/>
</dbReference>
<keyword evidence="3" id="KW-0808">Transferase</keyword>
<dbReference type="InterPro" id="IPR024937">
    <property type="entry name" value="Domain_X"/>
</dbReference>
<dbReference type="GO" id="GO:0003964">
    <property type="term" value="F:RNA-directed DNA polymerase activity"/>
    <property type="evidence" value="ECO:0007669"/>
    <property type="project" value="UniProtKB-KW"/>
</dbReference>
<dbReference type="InterPro" id="IPR043502">
    <property type="entry name" value="DNA/RNA_pol_sf"/>
</dbReference>
<dbReference type="InterPro" id="IPR000477">
    <property type="entry name" value="RT_dom"/>
</dbReference>
<dbReference type="PROSITE" id="PS50878">
    <property type="entry name" value="RT_POL"/>
    <property type="match status" value="1"/>
</dbReference>
<reference evidence="5" key="3">
    <citation type="submission" date="2016-11" db="EMBL/GenBank/DDBJ databases">
        <authorList>
            <person name="Jaros S."/>
            <person name="Januszkiewicz K."/>
            <person name="Wedrychowicz H."/>
        </authorList>
    </citation>
    <scope>NUCLEOTIDE SEQUENCE [LARGE SCALE GENOMIC DNA]</scope>
    <source>
        <strain evidence="5">DSM 1682</strain>
    </source>
</reference>
<evidence type="ECO:0000259" key="1">
    <source>
        <dbReference type="PROSITE" id="PS50878"/>
    </source>
</evidence>
<dbReference type="CDD" id="cd01651">
    <property type="entry name" value="RT_G2_intron"/>
    <property type="match status" value="1"/>
</dbReference>
<dbReference type="SUPFAM" id="SSF56672">
    <property type="entry name" value="DNA/RNA polymerases"/>
    <property type="match status" value="1"/>
</dbReference>
<dbReference type="PANTHER" id="PTHR34047">
    <property type="entry name" value="NUCLEAR INTRON MATURASE 1, MITOCHONDRIAL-RELATED"/>
    <property type="match status" value="1"/>
</dbReference>
<keyword evidence="4" id="KW-1185">Reference proteome</keyword>
<keyword evidence="3" id="KW-0695">RNA-directed DNA polymerase</keyword>
<evidence type="ECO:0000313" key="5">
    <source>
        <dbReference type="Proteomes" id="UP000184204"/>
    </source>
</evidence>
<dbReference type="Pfam" id="PF21368">
    <property type="entry name" value="AI2M-like_HNH"/>
    <property type="match status" value="1"/>
</dbReference>
<evidence type="ECO:0000313" key="2">
    <source>
        <dbReference type="EMBL" id="AMJ41465.1"/>
    </source>
</evidence>
<reference evidence="4" key="2">
    <citation type="submission" date="2016-01" db="EMBL/GenBank/DDBJ databases">
        <authorList>
            <person name="Poehlein A."/>
            <person name="Schlien K."/>
            <person name="Gottschalk G."/>
            <person name="Buckel W."/>
            <person name="Daniel R."/>
        </authorList>
    </citation>
    <scope>NUCLEOTIDE SEQUENCE [LARGE SCALE GENOMIC DNA]</scope>
    <source>
        <strain evidence="4">X2</strain>
    </source>
</reference>